<feature type="signal peptide" evidence="1">
    <location>
        <begin position="1"/>
        <end position="33"/>
    </location>
</feature>
<dbReference type="Pfam" id="PF14905">
    <property type="entry name" value="OMP_b-brl_3"/>
    <property type="match status" value="1"/>
</dbReference>
<gene>
    <name evidence="4" type="ORF">I2I05_16485</name>
</gene>
<dbReference type="SUPFAM" id="SSF49464">
    <property type="entry name" value="Carboxypeptidase regulatory domain-like"/>
    <property type="match status" value="1"/>
</dbReference>
<comment type="caution">
    <text evidence="4">The sequence shown here is derived from an EMBL/GenBank/DDBJ whole genome shotgun (WGS) entry which is preliminary data.</text>
</comment>
<evidence type="ECO:0000259" key="2">
    <source>
        <dbReference type="Pfam" id="PF07715"/>
    </source>
</evidence>
<keyword evidence="5" id="KW-1185">Reference proteome</keyword>
<sequence length="821" mass="89443">MPYFPLARLGCLPLPFVGVFCGLLLATSSTALAQANAAVTGTVASQAGVAIEFATVTLHRAADSTVVKTEFCDEKGHFLFETVGGRYLISAAQVGFGRFWSPAFELTAPKLNLPAITLIASQATALKEVTVTARKPIYEHFADRTVVNVADSPLAASATTLDILARAPGVTVNASDNLGLRGRTGLLVVIDGKRVPLTGTELGDYLRALPAEQLQSIELITNPPVQYDAQGGAGVIAINLKKDQRLGTNGSVNTSYGRGRYGKFTGGLALNHRHKTFNAYGTYAYTERRGFVRLDFDRGYSATPQLAAAHSIIDNDQLTYLRSHSGKIGLDFTPSARTLVGVSVNGLASQTQTTTQNTTVVQSAAPEPTSRYTSAVAQDLNRPSGALNLNLRHTFADSATASALTADADYARYHTARLLELNTNFEQPTRPTTRLDGDQNSTLTIQSLKADFSQPLPHRARLEVGVKTTQVISDNSVVFMRTSEGTRTFDPLISNDFRYDENVNAAYVNLRGSVAKTTLQAGLRAEQTNTLAETEGGDSRERHYVQFFPNVLVQRALGKQHGLALSVARRIDRPSYGQVNPLRNYFDATSYRSGNPDLVAQTSYNFEVTHTYRQKFSTALSFAQTDNPIVNVVQPSPDGGRLVVNRDVNLSTQQYFALTITAPLEVAKWWTLYANGVLYYSRFRGSLAGTELDRGKPAFLFSANNSFSLPHAWTAELNGNYQSPEIWGFESARGRGQVTAGLQKSLWNKLGTIRLNVADIFYTTPIQSTSTYDNFTETFRSAQDTRVVTAAFTYRFGNSKVTAARKRTAGAEEELRRASGQ</sequence>
<feature type="chain" id="PRO_5046658470" evidence="1">
    <location>
        <begin position="34"/>
        <end position="821"/>
    </location>
</feature>
<organism evidence="4 5">
    <name type="scientific">Hymenobacter jeongseonensis</name>
    <dbReference type="NCBI Taxonomy" id="2791027"/>
    <lineage>
        <taxon>Bacteria</taxon>
        <taxon>Pseudomonadati</taxon>
        <taxon>Bacteroidota</taxon>
        <taxon>Cytophagia</taxon>
        <taxon>Cytophagales</taxon>
        <taxon>Hymenobacteraceae</taxon>
        <taxon>Hymenobacter</taxon>
    </lineage>
</organism>
<accession>A0ABS0IKW8</accession>
<feature type="domain" description="TonB-dependent receptor plug" evidence="2">
    <location>
        <begin position="144"/>
        <end position="235"/>
    </location>
</feature>
<evidence type="ECO:0000313" key="5">
    <source>
        <dbReference type="Proteomes" id="UP000597617"/>
    </source>
</evidence>
<name>A0ABS0IKW8_9BACT</name>
<dbReference type="InterPro" id="IPR037066">
    <property type="entry name" value="Plug_dom_sf"/>
</dbReference>
<dbReference type="InterPro" id="IPR012910">
    <property type="entry name" value="Plug_dom"/>
</dbReference>
<keyword evidence="1" id="KW-0732">Signal</keyword>
<dbReference type="InterPro" id="IPR041700">
    <property type="entry name" value="OMP_b-brl_3"/>
</dbReference>
<proteinExistence type="predicted"/>
<dbReference type="Pfam" id="PF07715">
    <property type="entry name" value="Plug"/>
    <property type="match status" value="1"/>
</dbReference>
<protein>
    <submittedName>
        <fullName evidence="4">TonB-dependent receptor</fullName>
    </submittedName>
</protein>
<evidence type="ECO:0000256" key="1">
    <source>
        <dbReference type="SAM" id="SignalP"/>
    </source>
</evidence>
<feature type="domain" description="Outer membrane protein beta-barrel" evidence="3">
    <location>
        <begin position="401"/>
        <end position="794"/>
    </location>
</feature>
<dbReference type="Gene3D" id="2.170.130.10">
    <property type="entry name" value="TonB-dependent receptor, plug domain"/>
    <property type="match status" value="1"/>
</dbReference>
<dbReference type="SUPFAM" id="SSF56935">
    <property type="entry name" value="Porins"/>
    <property type="match status" value="1"/>
</dbReference>
<reference evidence="4 5" key="1">
    <citation type="submission" date="2020-11" db="EMBL/GenBank/DDBJ databases">
        <authorList>
            <person name="Kim M.K."/>
        </authorList>
    </citation>
    <scope>NUCLEOTIDE SEQUENCE [LARGE SCALE GENOMIC DNA]</scope>
    <source>
        <strain evidence="4 5">BT683</strain>
    </source>
</reference>
<keyword evidence="4" id="KW-0675">Receptor</keyword>
<dbReference type="RefSeq" id="WP_196283346.1">
    <property type="nucleotide sequence ID" value="NZ_JADQDQ010000008.1"/>
</dbReference>
<dbReference type="EMBL" id="JADQDQ010000008">
    <property type="protein sequence ID" value="MBF9239001.1"/>
    <property type="molecule type" value="Genomic_DNA"/>
</dbReference>
<dbReference type="InterPro" id="IPR008969">
    <property type="entry name" value="CarboxyPept-like_regulatory"/>
</dbReference>
<evidence type="ECO:0000259" key="3">
    <source>
        <dbReference type="Pfam" id="PF14905"/>
    </source>
</evidence>
<dbReference type="Proteomes" id="UP000597617">
    <property type="component" value="Unassembled WGS sequence"/>
</dbReference>
<evidence type="ECO:0000313" key="4">
    <source>
        <dbReference type="EMBL" id="MBF9239001.1"/>
    </source>
</evidence>